<evidence type="ECO:0000256" key="13">
    <source>
        <dbReference type="ARBA" id="ARBA00023242"/>
    </source>
</evidence>
<feature type="site" description="Involved in the stabilization of negative charge on the oxyanion by the formation of the oxyanion hole" evidence="16">
    <location>
        <position position="234"/>
    </location>
</feature>
<dbReference type="FunFam" id="3.30.2330.10:FF:000001">
    <property type="entry name" value="Arginine biosynthesis bifunctional protein ArgJ, mitochondrial"/>
    <property type="match status" value="1"/>
</dbReference>
<keyword evidence="5 16" id="KW-0055">Arginine biosynthesis</keyword>
<evidence type="ECO:0000256" key="6">
    <source>
        <dbReference type="ARBA" id="ARBA00022605"/>
    </source>
</evidence>
<evidence type="ECO:0000313" key="19">
    <source>
        <dbReference type="EMBL" id="KAK3946073.1"/>
    </source>
</evidence>
<keyword evidence="13" id="KW-0539">Nucleus</keyword>
<evidence type="ECO:0000256" key="2">
    <source>
        <dbReference type="ARBA" id="ARBA00004305"/>
    </source>
</evidence>
<dbReference type="InterPro" id="IPR013748">
    <property type="entry name" value="Rep_factorC_C"/>
</dbReference>
<evidence type="ECO:0000256" key="5">
    <source>
        <dbReference type="ARBA" id="ARBA00022571"/>
    </source>
</evidence>
<keyword evidence="14 16" id="KW-0511">Multifunctional enzyme</keyword>
<dbReference type="NCBIfam" id="NF003802">
    <property type="entry name" value="PRK05388.1"/>
    <property type="match status" value="1"/>
</dbReference>
<dbReference type="GO" id="GO:0016887">
    <property type="term" value="F:ATP hydrolysis activity"/>
    <property type="evidence" value="ECO:0007669"/>
    <property type="project" value="InterPro"/>
</dbReference>
<comment type="function">
    <text evidence="16">Catalyzes two activities which are involved in the cyclic version of arginine biosynthesis: the synthesis of acetylglutamate from glutamate and acetyl-CoA, and of ornithine by transacetylation between acetylornithine and glutamate.</text>
</comment>
<dbReference type="GO" id="GO:0005634">
    <property type="term" value="C:nucleus"/>
    <property type="evidence" value="ECO:0007669"/>
    <property type="project" value="UniProtKB-SubCell"/>
</dbReference>
<comment type="PTM">
    <text evidence="16">The alpha and beta chains are autoproteolytically processed from a single precursor protein within the mitochondrion.</text>
</comment>
<evidence type="ECO:0000256" key="16">
    <source>
        <dbReference type="HAMAP-Rule" id="MF_03124"/>
    </source>
</evidence>
<dbReference type="InterPro" id="IPR003593">
    <property type="entry name" value="AAA+_ATPase"/>
</dbReference>
<dbReference type="GO" id="GO:0003677">
    <property type="term" value="F:DNA binding"/>
    <property type="evidence" value="ECO:0007669"/>
    <property type="project" value="InterPro"/>
</dbReference>
<dbReference type="InterPro" id="IPR047854">
    <property type="entry name" value="RFC_lid"/>
</dbReference>
<comment type="similarity">
    <text evidence="4 16">Belongs to the ArgJ family.</text>
</comment>
<dbReference type="PANTHER" id="PTHR23100:SF0">
    <property type="entry name" value="ARGININE BIOSYNTHESIS BIFUNCTIONAL PROTEIN ARGJ, MITOCHONDRIAL"/>
    <property type="match status" value="1"/>
</dbReference>
<evidence type="ECO:0000256" key="12">
    <source>
        <dbReference type="ARBA" id="ARBA00023128"/>
    </source>
</evidence>
<evidence type="ECO:0000256" key="3">
    <source>
        <dbReference type="ARBA" id="ARBA00005378"/>
    </source>
</evidence>
<feature type="chain" id="PRO_5042650152" description="Arginine biosynthesis bifunctional protein ArgJ beta chain" evidence="16">
    <location>
        <begin position="312"/>
        <end position="855"/>
    </location>
</feature>
<dbReference type="HAMAP" id="MF_01106">
    <property type="entry name" value="ArgJ"/>
    <property type="match status" value="1"/>
</dbReference>
<evidence type="ECO:0000256" key="9">
    <source>
        <dbReference type="ARBA" id="ARBA00022741"/>
    </source>
</evidence>
<dbReference type="FunFam" id="3.40.50.300:FF:000107">
    <property type="entry name" value="Replication factor C subunit 4"/>
    <property type="match status" value="1"/>
</dbReference>
<comment type="subcellular location">
    <subcellularLocation>
        <location evidence="2 16">Mitochondrion matrix</location>
    </subcellularLocation>
    <subcellularLocation>
        <location evidence="1">Nucleus</location>
    </subcellularLocation>
</comment>
<dbReference type="InterPro" id="IPR027417">
    <property type="entry name" value="P-loop_NTPase"/>
</dbReference>
<evidence type="ECO:0000256" key="1">
    <source>
        <dbReference type="ARBA" id="ARBA00004123"/>
    </source>
</evidence>
<comment type="pathway">
    <text evidence="16">Amino-acid biosynthesis; L-arginine biosynthesis; L-ornithine and N-acetyl-L-glutamate from L-glutamate and N(2)-acetyl-L-ornithine (cyclic): step 1/1.</text>
</comment>
<dbReference type="GO" id="GO:0006592">
    <property type="term" value="P:ornithine biosynthetic process"/>
    <property type="evidence" value="ECO:0007669"/>
    <property type="project" value="TreeGrafter"/>
</dbReference>
<dbReference type="PANTHER" id="PTHR23100">
    <property type="entry name" value="ARGININE BIOSYNTHESIS BIFUNCTIONAL PROTEIN ARGJ"/>
    <property type="match status" value="1"/>
</dbReference>
<evidence type="ECO:0000256" key="7">
    <source>
        <dbReference type="ARBA" id="ARBA00022679"/>
    </source>
</evidence>
<evidence type="ECO:0000256" key="15">
    <source>
        <dbReference type="ARBA" id="ARBA00023315"/>
    </source>
</evidence>
<dbReference type="Gene3D" id="3.30.2330.10">
    <property type="entry name" value="arginine biosynthesis bifunctional protein suprefamily"/>
    <property type="match status" value="1"/>
</dbReference>
<dbReference type="Gene3D" id="1.20.272.10">
    <property type="match status" value="1"/>
</dbReference>
<keyword evidence="7 16" id="KW-0808">Transferase</keyword>
<feature type="compositionally biased region" description="Polar residues" evidence="17">
    <location>
        <begin position="52"/>
        <end position="66"/>
    </location>
</feature>
<keyword evidence="6 16" id="KW-0028">Amino-acid biosynthesis</keyword>
<feature type="binding site" evidence="16">
    <location>
        <position position="399"/>
    </location>
    <ligand>
        <name>substrate</name>
    </ligand>
</feature>
<comment type="similarity">
    <text evidence="3">Belongs to the activator 1 small subunits family.</text>
</comment>
<dbReference type="Gene3D" id="3.60.70.12">
    <property type="entry name" value="L-amino peptidase D-ALA esterase/amidase"/>
    <property type="match status" value="1"/>
</dbReference>
<dbReference type="FunFam" id="3.10.20.340:FF:000002">
    <property type="entry name" value="Arginine biosynthesis bifunctional protein ArgJ, mitochondrial"/>
    <property type="match status" value="1"/>
</dbReference>
<dbReference type="Proteomes" id="UP001303473">
    <property type="component" value="Unassembled WGS sequence"/>
</dbReference>
<dbReference type="AlphaFoldDB" id="A0AAN6NL80"/>
<comment type="subunit">
    <text evidence="16">Heterodimer of an alpha and a beta chain.</text>
</comment>
<dbReference type="GO" id="GO:0006271">
    <property type="term" value="P:DNA strand elongation involved in DNA replication"/>
    <property type="evidence" value="ECO:0007669"/>
    <property type="project" value="UniProtKB-ARBA"/>
</dbReference>
<dbReference type="SUPFAM" id="SSF48019">
    <property type="entry name" value="post-AAA+ oligomerization domain-like"/>
    <property type="match status" value="1"/>
</dbReference>
<dbReference type="InterPro" id="IPR016117">
    <property type="entry name" value="ArgJ-like_dom_sf"/>
</dbReference>
<evidence type="ECO:0000256" key="4">
    <source>
        <dbReference type="ARBA" id="ARBA00006774"/>
    </source>
</evidence>
<keyword evidence="20" id="KW-1185">Reference proteome</keyword>
<keyword evidence="9" id="KW-0547">Nucleotide-binding</keyword>
<keyword evidence="8" id="KW-0235">DNA replication</keyword>
<dbReference type="SMART" id="SM00382">
    <property type="entry name" value="AAA"/>
    <property type="match status" value="1"/>
</dbReference>
<dbReference type="CDD" id="cd02152">
    <property type="entry name" value="OAT"/>
    <property type="match status" value="1"/>
</dbReference>
<gene>
    <name evidence="19" type="ORF">QBC46DRAFT_455257</name>
</gene>
<comment type="caution">
    <text evidence="19">The sequence shown here is derived from an EMBL/GenBank/DDBJ whole genome shotgun (WGS) entry which is preliminary data.</text>
</comment>
<evidence type="ECO:0000256" key="11">
    <source>
        <dbReference type="ARBA" id="ARBA00022840"/>
    </source>
</evidence>
<feature type="binding site" evidence="16">
    <location>
        <position position="272"/>
    </location>
    <ligand>
        <name>substrate</name>
    </ligand>
</feature>
<dbReference type="InterPro" id="IPR042195">
    <property type="entry name" value="ArgJ_beta_C"/>
</dbReference>
<feature type="chain" id="PRO_5042650151" description="Arginine biosynthesis bifunctional protein ArgJ alpha chain" evidence="16">
    <location>
        <begin position="1"/>
        <end position="311"/>
    </location>
</feature>
<comment type="catalytic activity">
    <reaction evidence="16">
        <text>N(2)-acetyl-L-ornithine + L-glutamate = N-acetyl-L-glutamate + L-ornithine</text>
        <dbReference type="Rhea" id="RHEA:15349"/>
        <dbReference type="ChEBI" id="CHEBI:29985"/>
        <dbReference type="ChEBI" id="CHEBI:44337"/>
        <dbReference type="ChEBI" id="CHEBI:46911"/>
        <dbReference type="ChEBI" id="CHEBI:57805"/>
        <dbReference type="EC" id="2.3.1.35"/>
    </reaction>
</comment>
<feature type="domain" description="AAA+ ATPase" evidence="18">
    <location>
        <begin position="565"/>
        <end position="700"/>
    </location>
</feature>
<protein>
    <recommendedName>
        <fullName evidence="16">Arginine biosynthesis bifunctional protein ArgJ, mitochondrial</fullName>
    </recommendedName>
    <domain>
        <recommendedName>
            <fullName evidence="16">Glutamate N-acetyltransferase</fullName>
            <shortName evidence="16">GAT</shortName>
            <ecNumber evidence="16">2.3.1.35</ecNumber>
        </recommendedName>
        <alternativeName>
            <fullName evidence="16">Ornithine acetyltransferase</fullName>
            <shortName evidence="16">OATase</shortName>
        </alternativeName>
        <alternativeName>
            <fullName evidence="16">Ornithine transacetylase</fullName>
        </alternativeName>
    </domain>
    <domain>
        <recommendedName>
            <fullName evidence="16">Amino-acid acetyltransferase</fullName>
            <ecNumber evidence="16">2.3.1.1</ecNumber>
        </recommendedName>
        <alternativeName>
            <fullName evidence="16">N-acetylglutamate synthase</fullName>
            <shortName evidence="16">AGS</shortName>
        </alternativeName>
    </domain>
    <component>
        <recommendedName>
            <fullName evidence="16">Arginine biosynthesis bifunctional protein ArgJ alpha chain</fullName>
        </recommendedName>
    </component>
    <component>
        <recommendedName>
            <fullName evidence="16">Arginine biosynthesis bifunctional protein ArgJ beta chain</fullName>
        </recommendedName>
    </component>
</protein>
<evidence type="ECO:0000256" key="17">
    <source>
        <dbReference type="SAM" id="MobiDB-lite"/>
    </source>
</evidence>
<dbReference type="GO" id="GO:0004042">
    <property type="term" value="F:L-glutamate N-acetyltransferase activity"/>
    <property type="evidence" value="ECO:0007669"/>
    <property type="project" value="UniProtKB-UniRule"/>
</dbReference>
<dbReference type="GO" id="GO:0004358">
    <property type="term" value="F:L-glutamate N-acetyltransferase activity, acting on acetyl-L-ornithine as donor"/>
    <property type="evidence" value="ECO:0007669"/>
    <property type="project" value="UniProtKB-UniRule"/>
</dbReference>
<dbReference type="FunFam" id="3.60.70.12:FF:000001">
    <property type="entry name" value="Arginine biosynthesis bifunctional protein ArgJ, chloroplastic"/>
    <property type="match status" value="1"/>
</dbReference>
<dbReference type="EMBL" id="MU853753">
    <property type="protein sequence ID" value="KAK3946073.1"/>
    <property type="molecule type" value="Genomic_DNA"/>
</dbReference>
<dbReference type="InterPro" id="IPR008921">
    <property type="entry name" value="DNA_pol3_clamp-load_cplx_C"/>
</dbReference>
<comment type="pathway">
    <text evidence="16">Amino-acid biosynthesis; L-arginine biosynthesis; N(2)-acetyl-L-ornithine from L-glutamate: step 1/4.</text>
</comment>
<dbReference type="GO" id="GO:0005759">
    <property type="term" value="C:mitochondrial matrix"/>
    <property type="evidence" value="ECO:0007669"/>
    <property type="project" value="UniProtKB-SubCell"/>
</dbReference>
<dbReference type="CDD" id="cd18140">
    <property type="entry name" value="HLD_clamp_RFC"/>
    <property type="match status" value="1"/>
</dbReference>
<dbReference type="Pfam" id="PF00004">
    <property type="entry name" value="AAA"/>
    <property type="match status" value="1"/>
</dbReference>
<feature type="binding site" evidence="16">
    <location>
        <position position="301"/>
    </location>
    <ligand>
        <name>substrate</name>
    </ligand>
</feature>
<keyword evidence="15 16" id="KW-0012">Acyltransferase</keyword>
<dbReference type="InterPro" id="IPR002813">
    <property type="entry name" value="Arg_biosynth_ArgJ"/>
</dbReference>
<dbReference type="SUPFAM" id="SSF56266">
    <property type="entry name" value="DmpA/ArgJ-like"/>
    <property type="match status" value="1"/>
</dbReference>
<dbReference type="NCBIfam" id="NF001679">
    <property type="entry name" value="PRK00440.1"/>
    <property type="match status" value="1"/>
</dbReference>
<accession>A0AAN6NL80</accession>
<keyword evidence="10 16" id="KW-0068">Autocatalytic cleavage</keyword>
<dbReference type="GO" id="GO:0005524">
    <property type="term" value="F:ATP binding"/>
    <property type="evidence" value="ECO:0007669"/>
    <property type="project" value="UniProtKB-KW"/>
</dbReference>
<dbReference type="GO" id="GO:0006526">
    <property type="term" value="P:L-arginine biosynthetic process"/>
    <property type="evidence" value="ECO:0007669"/>
    <property type="project" value="UniProtKB-UniRule"/>
</dbReference>
<organism evidence="19 20">
    <name type="scientific">Diplogelasinospora grovesii</name>
    <dbReference type="NCBI Taxonomy" id="303347"/>
    <lineage>
        <taxon>Eukaryota</taxon>
        <taxon>Fungi</taxon>
        <taxon>Dikarya</taxon>
        <taxon>Ascomycota</taxon>
        <taxon>Pezizomycotina</taxon>
        <taxon>Sordariomycetes</taxon>
        <taxon>Sordariomycetidae</taxon>
        <taxon>Sordariales</taxon>
        <taxon>Diplogelasinosporaceae</taxon>
        <taxon>Diplogelasinospora</taxon>
    </lineage>
</organism>
<feature type="site" description="Cleavage; by autolysis" evidence="16">
    <location>
        <begin position="311"/>
        <end position="312"/>
    </location>
</feature>
<dbReference type="Gene3D" id="1.10.8.60">
    <property type="match status" value="1"/>
</dbReference>
<dbReference type="EC" id="2.3.1.1" evidence="16"/>
<sequence length="855" mass="93583">MILPYEKTQLREIEDCENKPCRALYPEPGQPPLPLTVSSTRPETKSVAGNRLSEQPAQASSQALTSRQHSLRRANFLSSLCHSDNGERQWVQVLRVPATSRCYSAPVNGSIPAAKKKYVPTTGKYPRGFRASGTIVGVKPGNTTKPDLALIASDTPCTATAVFTKNKFQAAPVQFCRDLLKRVQFSGIQGVVINSGCANAVTGKGGLEDAEKMARAADKCIAGRDDSTLVMSTGVIGQRLPIDKIVDNVPAAYEALGSSHEHWLACAKAICTTDTFPKLMSRTFHLPSQPDIEYRLAGMTKGAGMIHPNMATLLGVIVTDAPIDSWPLREALRFAVRNSFNCITIDGDTSTNDTVALLANGAAGGKTITRVDKGDFLAFSKVLTRFATDLAQLVVRDGEGATKFVEIEVTDAPDTFVARKIASTIARSPLVKTALYGKDANWGRILCAVGYSLISEQGSAIRRISPVIPERTSVSFIPTDGSPELKLLMNGEPEQVDEARAAEILEHEDLKILVKLGTGDAHIKYWTCDYSHEYMVEKYRPVFLDDIVGNTETIERLKIIAKDGNMPHLIISGMPGIGKTTSVLCLARQLLGDAYKEAVLELNASDERGIDVVRQRIKGFAQKKVTLPQGRHKIVILDEADSMTSGAQQALRRTMEIYSNTTRFAFACNQSNKIIEPLQSRCAILRYARLTDAQVVKRLLQIIEAEKVQYSDDGLAALVFSAEGDMRQAINNLQSTHAGFGFVSGDNVFKVVDSPHPIKVQAMLKACHESNVDAALDTLRELWSLGYSSHDIISTMFKVTKTIPTLSEHTKLEFIKEIGFTHMKILEGVQTLLQLSGCVVRLCKLNMDPKRFNKK</sequence>
<proteinExistence type="inferred from homology"/>
<feature type="active site" description="Nucleophile" evidence="16">
    <location>
        <position position="312"/>
    </location>
</feature>
<evidence type="ECO:0000256" key="8">
    <source>
        <dbReference type="ARBA" id="ARBA00022705"/>
    </source>
</evidence>
<feature type="binding site" evidence="16">
    <location>
        <position position="312"/>
    </location>
    <ligand>
        <name>substrate</name>
    </ligand>
</feature>
<dbReference type="Gene3D" id="3.40.50.300">
    <property type="entry name" value="P-loop containing nucleotide triphosphate hydrolases"/>
    <property type="match status" value="1"/>
</dbReference>
<dbReference type="InterPro" id="IPR003959">
    <property type="entry name" value="ATPase_AAA_core"/>
</dbReference>
<keyword evidence="12 16" id="KW-0496">Mitochondrion</keyword>
<reference evidence="20" key="1">
    <citation type="journal article" date="2023" name="Mol. Phylogenet. Evol.">
        <title>Genome-scale phylogeny and comparative genomics of the fungal order Sordariales.</title>
        <authorList>
            <person name="Hensen N."/>
            <person name="Bonometti L."/>
            <person name="Westerberg I."/>
            <person name="Brannstrom I.O."/>
            <person name="Guillou S."/>
            <person name="Cros-Aarteil S."/>
            <person name="Calhoun S."/>
            <person name="Haridas S."/>
            <person name="Kuo A."/>
            <person name="Mondo S."/>
            <person name="Pangilinan J."/>
            <person name="Riley R."/>
            <person name="LaButti K."/>
            <person name="Andreopoulos B."/>
            <person name="Lipzen A."/>
            <person name="Chen C."/>
            <person name="Yan M."/>
            <person name="Daum C."/>
            <person name="Ng V."/>
            <person name="Clum A."/>
            <person name="Steindorff A."/>
            <person name="Ohm R.A."/>
            <person name="Martin F."/>
            <person name="Silar P."/>
            <person name="Natvig D.O."/>
            <person name="Lalanne C."/>
            <person name="Gautier V."/>
            <person name="Ament-Velasquez S.L."/>
            <person name="Kruys A."/>
            <person name="Hutchinson M.I."/>
            <person name="Powell A.J."/>
            <person name="Barry K."/>
            <person name="Miller A.N."/>
            <person name="Grigoriev I.V."/>
            <person name="Debuchy R."/>
            <person name="Gladieux P."/>
            <person name="Hiltunen Thoren M."/>
            <person name="Johannesson H."/>
        </authorList>
    </citation>
    <scope>NUCLEOTIDE SEQUENCE [LARGE SCALE GENOMIC DNA]</scope>
    <source>
        <strain evidence="20">CBS 340.73</strain>
    </source>
</reference>
<name>A0AAN6NL80_9PEZI</name>
<dbReference type="NCBIfam" id="TIGR00120">
    <property type="entry name" value="ArgJ"/>
    <property type="match status" value="1"/>
</dbReference>
<dbReference type="Pfam" id="PF01960">
    <property type="entry name" value="ArgJ"/>
    <property type="match status" value="1"/>
</dbReference>
<dbReference type="Gene3D" id="3.10.20.340">
    <property type="entry name" value="ArgJ beta chain, C-terminal domain"/>
    <property type="match status" value="1"/>
</dbReference>
<evidence type="ECO:0000256" key="14">
    <source>
        <dbReference type="ARBA" id="ARBA00023268"/>
    </source>
</evidence>
<evidence type="ECO:0000259" key="18">
    <source>
        <dbReference type="SMART" id="SM00382"/>
    </source>
</evidence>
<evidence type="ECO:0000256" key="10">
    <source>
        <dbReference type="ARBA" id="ARBA00022813"/>
    </source>
</evidence>
<comment type="catalytic activity">
    <reaction evidence="16">
        <text>L-glutamate + acetyl-CoA = N-acetyl-L-glutamate + CoA + H(+)</text>
        <dbReference type="Rhea" id="RHEA:24292"/>
        <dbReference type="ChEBI" id="CHEBI:15378"/>
        <dbReference type="ChEBI" id="CHEBI:29985"/>
        <dbReference type="ChEBI" id="CHEBI:44337"/>
        <dbReference type="ChEBI" id="CHEBI:57287"/>
        <dbReference type="ChEBI" id="CHEBI:57288"/>
        <dbReference type="EC" id="2.3.1.1"/>
    </reaction>
</comment>
<dbReference type="FunFam" id="1.20.272.10:FF:000007">
    <property type="entry name" value="Replication factor C subunit 4"/>
    <property type="match status" value="1"/>
</dbReference>
<evidence type="ECO:0000313" key="20">
    <source>
        <dbReference type="Proteomes" id="UP001303473"/>
    </source>
</evidence>
<dbReference type="FunFam" id="1.10.8.60:FF:000012">
    <property type="entry name" value="Replication factor C subunit 4"/>
    <property type="match status" value="1"/>
</dbReference>
<feature type="site" description="Involved in the stabilization of negative charge on the oxyanion by the formation of the oxyanion hole" evidence="16">
    <location>
        <position position="233"/>
    </location>
</feature>
<keyword evidence="11" id="KW-0067">ATP-binding</keyword>
<dbReference type="EC" id="2.3.1.35" evidence="16"/>
<dbReference type="SUPFAM" id="SSF52540">
    <property type="entry name" value="P-loop containing nucleoside triphosphate hydrolases"/>
    <property type="match status" value="1"/>
</dbReference>
<dbReference type="CDD" id="cd00009">
    <property type="entry name" value="AAA"/>
    <property type="match status" value="1"/>
</dbReference>
<dbReference type="Pfam" id="PF08542">
    <property type="entry name" value="Rep_fac_C"/>
    <property type="match status" value="1"/>
</dbReference>
<feature type="region of interest" description="Disordered" evidence="17">
    <location>
        <begin position="24"/>
        <end position="66"/>
    </location>
</feature>
<comment type="caution">
    <text evidence="16">Lacks conserved residue(s) required for the propagation of feature annotation.</text>
</comment>